<evidence type="ECO:0000256" key="5">
    <source>
        <dbReference type="ARBA" id="ARBA00023295"/>
    </source>
</evidence>
<evidence type="ECO:0000256" key="1">
    <source>
        <dbReference type="ARBA" id="ARBA00001412"/>
    </source>
</evidence>
<dbReference type="InterPro" id="IPR029062">
    <property type="entry name" value="Class_I_gatase-like"/>
</dbReference>
<dbReference type="InterPro" id="IPR013529">
    <property type="entry name" value="Glyco_hydro_42_N"/>
</dbReference>
<dbReference type="GO" id="GO:0009341">
    <property type="term" value="C:beta-galactosidase complex"/>
    <property type="evidence" value="ECO:0007669"/>
    <property type="project" value="InterPro"/>
</dbReference>
<keyword evidence="4" id="KW-0378">Hydrolase</keyword>
<dbReference type="PANTHER" id="PTHR36447">
    <property type="entry name" value="BETA-GALACTOSIDASE GANA"/>
    <property type="match status" value="1"/>
</dbReference>
<dbReference type="EC" id="3.2.1.23" evidence="3"/>
<dbReference type="CDD" id="cd03143">
    <property type="entry name" value="A4_beta-galactosidase_middle_domain"/>
    <property type="match status" value="1"/>
</dbReference>
<keyword evidence="5" id="KW-0326">Glycosidase</keyword>
<dbReference type="GO" id="GO:0004565">
    <property type="term" value="F:beta-galactosidase activity"/>
    <property type="evidence" value="ECO:0007669"/>
    <property type="project" value="UniProtKB-EC"/>
</dbReference>
<dbReference type="SUPFAM" id="SSF51445">
    <property type="entry name" value="(Trans)glycosidases"/>
    <property type="match status" value="1"/>
</dbReference>
<comment type="catalytic activity">
    <reaction evidence="1">
        <text>Hydrolysis of terminal non-reducing beta-D-galactose residues in beta-D-galactosides.</text>
        <dbReference type="EC" id="3.2.1.23"/>
    </reaction>
</comment>
<dbReference type="InterPro" id="IPR017853">
    <property type="entry name" value="GH"/>
</dbReference>
<dbReference type="PIRSF" id="PIRSF001084">
    <property type="entry name" value="B-galactosidase"/>
    <property type="match status" value="1"/>
</dbReference>
<dbReference type="Gene3D" id="3.20.20.80">
    <property type="entry name" value="Glycosidases"/>
    <property type="match status" value="1"/>
</dbReference>
<reference evidence="8 9" key="1">
    <citation type="journal article" date="2018" name="New Phytol.">
        <title>Phylogenomics of Endogonaceae and evolution of mycorrhizas within Mucoromycota.</title>
        <authorList>
            <person name="Chang Y."/>
            <person name="Desiro A."/>
            <person name="Na H."/>
            <person name="Sandor L."/>
            <person name="Lipzen A."/>
            <person name="Clum A."/>
            <person name="Barry K."/>
            <person name="Grigoriev I.V."/>
            <person name="Martin F.M."/>
            <person name="Stajich J.E."/>
            <person name="Smith M.E."/>
            <person name="Bonito G."/>
            <person name="Spatafora J.W."/>
        </authorList>
    </citation>
    <scope>NUCLEOTIDE SEQUENCE [LARGE SCALE GENOMIC DNA]</scope>
    <source>
        <strain evidence="8 9">AD002</strain>
    </source>
</reference>
<feature type="non-terminal residue" evidence="8">
    <location>
        <position position="613"/>
    </location>
</feature>
<dbReference type="InterPro" id="IPR003476">
    <property type="entry name" value="Glyco_hydro_42"/>
</dbReference>
<evidence type="ECO:0000259" key="6">
    <source>
        <dbReference type="Pfam" id="PF02449"/>
    </source>
</evidence>
<dbReference type="GO" id="GO:0005975">
    <property type="term" value="P:carbohydrate metabolic process"/>
    <property type="evidence" value="ECO:0007669"/>
    <property type="project" value="InterPro"/>
</dbReference>
<proteinExistence type="inferred from homology"/>
<accession>A0A433QGN7</accession>
<comment type="caution">
    <text evidence="8">The sequence shown here is derived from an EMBL/GenBank/DDBJ whole genome shotgun (WGS) entry which is preliminary data.</text>
</comment>
<dbReference type="PANTHER" id="PTHR36447:SF1">
    <property type="entry name" value="BETA-GALACTOSIDASE GANA"/>
    <property type="match status" value="1"/>
</dbReference>
<dbReference type="Pfam" id="PF08532">
    <property type="entry name" value="Glyco_hydro_42M"/>
    <property type="match status" value="1"/>
</dbReference>
<evidence type="ECO:0000256" key="3">
    <source>
        <dbReference type="ARBA" id="ARBA00012756"/>
    </source>
</evidence>
<feature type="domain" description="Glycoside hydrolase family 42 N-terminal" evidence="6">
    <location>
        <begin position="21"/>
        <end position="388"/>
    </location>
</feature>
<evidence type="ECO:0000313" key="8">
    <source>
        <dbReference type="EMBL" id="RUS28967.1"/>
    </source>
</evidence>
<protein>
    <recommendedName>
        <fullName evidence="3">beta-galactosidase</fullName>
        <ecNumber evidence="3">3.2.1.23</ecNumber>
    </recommendedName>
</protein>
<feature type="domain" description="Beta-galactosidase trimerisation" evidence="7">
    <location>
        <begin position="400"/>
        <end position="605"/>
    </location>
</feature>
<sequence>MENVDYGPVNPQAPFVWHGGDYNPEQWDSSIWDEDMDLMQKSYFTVPTLGVFSWVSLQPSETRFDFTWLDTVLDKLSAAGRHFILATPTAAQPAWMSYQYPSVLRADNRGVRRHHGFRVNYCVTSTVYRNFARQMAERLARRYGTAPGLVAWHVSNEYGGQCFCEGCANEFRVWLKERYDGSLENLNAKWWTKFWGHTYTRWEQIQPPYADGENRLHALTLDWNRFQDEAALSLFKLERDVLRAFSLSHIPITTNMMGTYPWLNYRRWAREVDVISWDCYPQPNDQPSDIAFSHDLMRGLKDGRPFVLMEQTPSSQNWQPVNALKRPGVMRLWSYLAMAHGSDAVMYFQWRRGRGGCEKFHGAVVEHARRTDARVFQEVSKLGEELQALGSRTLGGRTNARVAIIYDWENRWAIEASVGPMQDKRYLPTVKRHYGAFWRRNVPVDMVFPDSELERYDVVVAPMLYMVKKGVVERLERHVANGGVLVVTYSSGIADETDIVFEGYPGPLKSVLGIWNEEVDALYQGQTNEIVLLDGLGTYKCSRLCEIIHCEGAESIANYGKEFYAGGPVVTKNMFGKGEAYYIATDPEDRFLDDFYGDILAELNIEPPLHVPQ</sequence>
<dbReference type="InterPro" id="IPR013738">
    <property type="entry name" value="Beta_galactosidase_Trimer"/>
</dbReference>
<dbReference type="EMBL" id="RBNJ01005837">
    <property type="protein sequence ID" value="RUS28967.1"/>
    <property type="molecule type" value="Genomic_DNA"/>
</dbReference>
<keyword evidence="9" id="KW-1185">Reference proteome</keyword>
<dbReference type="SUPFAM" id="SSF52317">
    <property type="entry name" value="Class I glutamine amidotransferase-like"/>
    <property type="match status" value="1"/>
</dbReference>
<gene>
    <name evidence="8" type="ORF">BC938DRAFT_481220</name>
</gene>
<evidence type="ECO:0000256" key="4">
    <source>
        <dbReference type="ARBA" id="ARBA00022801"/>
    </source>
</evidence>
<comment type="similarity">
    <text evidence="2">Belongs to the glycosyl hydrolase 42 family.</text>
</comment>
<name>A0A433QGN7_9FUNG</name>
<evidence type="ECO:0000259" key="7">
    <source>
        <dbReference type="Pfam" id="PF08532"/>
    </source>
</evidence>
<dbReference type="AlphaFoldDB" id="A0A433QGN7"/>
<dbReference type="Proteomes" id="UP000274822">
    <property type="component" value="Unassembled WGS sequence"/>
</dbReference>
<dbReference type="Gene3D" id="3.40.50.880">
    <property type="match status" value="1"/>
</dbReference>
<evidence type="ECO:0000256" key="2">
    <source>
        <dbReference type="ARBA" id="ARBA00005940"/>
    </source>
</evidence>
<dbReference type="Pfam" id="PF02449">
    <property type="entry name" value="Glyco_hydro_42"/>
    <property type="match status" value="1"/>
</dbReference>
<evidence type="ECO:0000313" key="9">
    <source>
        <dbReference type="Proteomes" id="UP000274822"/>
    </source>
</evidence>
<organism evidence="8 9">
    <name type="scientific">Jimgerdemannia flammicorona</name>
    <dbReference type="NCBI Taxonomy" id="994334"/>
    <lineage>
        <taxon>Eukaryota</taxon>
        <taxon>Fungi</taxon>
        <taxon>Fungi incertae sedis</taxon>
        <taxon>Mucoromycota</taxon>
        <taxon>Mucoromycotina</taxon>
        <taxon>Endogonomycetes</taxon>
        <taxon>Endogonales</taxon>
        <taxon>Endogonaceae</taxon>
        <taxon>Jimgerdemannia</taxon>
    </lineage>
</organism>